<dbReference type="SMART" id="SM01126">
    <property type="entry name" value="DDE_Tnp_IS1595"/>
    <property type="match status" value="1"/>
</dbReference>
<dbReference type="Proteomes" id="UP000075880">
    <property type="component" value="Unassembled WGS sequence"/>
</dbReference>
<dbReference type="Pfam" id="PF12762">
    <property type="entry name" value="DDE_Tnp_IS1595"/>
    <property type="match status" value="1"/>
</dbReference>
<dbReference type="EnsemblMetazoa" id="ENSAATROPT014404">
    <property type="protein sequence ID" value="ENSAATROPP013133"/>
    <property type="gene ID" value="ENSAATROPG011689"/>
</dbReference>
<name>A0AAG5DRB4_ANOAO</name>
<feature type="domain" description="ISXO2-like transposase" evidence="1">
    <location>
        <begin position="139"/>
        <end position="275"/>
    </location>
</feature>
<reference evidence="2" key="1">
    <citation type="submission" date="2024-04" db="UniProtKB">
        <authorList>
            <consortium name="EnsemblMetazoa"/>
        </authorList>
    </citation>
    <scope>IDENTIFICATION</scope>
    <source>
        <strain evidence="2">EBRO</strain>
    </source>
</reference>
<keyword evidence="3" id="KW-1185">Reference proteome</keyword>
<dbReference type="PANTHER" id="PTHR47163:SF2">
    <property type="entry name" value="SI:DKEY-17M8.2"/>
    <property type="match status" value="1"/>
</dbReference>
<evidence type="ECO:0000313" key="2">
    <source>
        <dbReference type="EnsemblMetazoa" id="ENSAATROPP013133"/>
    </source>
</evidence>
<proteinExistence type="predicted"/>
<dbReference type="PANTHER" id="PTHR47163">
    <property type="entry name" value="DDE_TNP_IS1595 DOMAIN-CONTAINING PROTEIN"/>
    <property type="match status" value="1"/>
</dbReference>
<dbReference type="AlphaFoldDB" id="A0AAG5DRB4"/>
<dbReference type="InterPro" id="IPR053164">
    <property type="entry name" value="IS1016-like_transposase"/>
</dbReference>
<sequence length="294" mass="33613">MSHTNPIMNAMNICKLFEDAEAAVRWMMAKKLLKSSQLCGKCGRELHFRTTGINNAEGCKWVCTTHACKSWSCSVRRGSMFAGSKASLKQAVLLLYYWGNNTTVKETAEEVNLTRQMVAKYFKEIRLVLINSIEQTGPMIGGIGTTVEIDETKITKRKHNKEWLVGGICQETKDVFLKQVERRDAETLTSVIQDNVLIGTRLVTDCWCGYNRLAQVGFAHDTVNSLNFLSPNNALIQTQNEENLWRWLKEYLKQKGTNRLRNLNEYLAEYVFRRMHPNAFESIIEAIGRETEDS</sequence>
<protein>
    <recommendedName>
        <fullName evidence="1">ISXO2-like transposase domain-containing protein</fullName>
    </recommendedName>
</protein>
<evidence type="ECO:0000259" key="1">
    <source>
        <dbReference type="SMART" id="SM01126"/>
    </source>
</evidence>
<accession>A0AAG5DRB4</accession>
<evidence type="ECO:0000313" key="3">
    <source>
        <dbReference type="Proteomes" id="UP000075880"/>
    </source>
</evidence>
<dbReference type="InterPro" id="IPR024445">
    <property type="entry name" value="Tnp_ISXO2-like"/>
</dbReference>
<organism evidence="2 3">
    <name type="scientific">Anopheles atroparvus</name>
    <name type="common">European mosquito</name>
    <dbReference type="NCBI Taxonomy" id="41427"/>
    <lineage>
        <taxon>Eukaryota</taxon>
        <taxon>Metazoa</taxon>
        <taxon>Ecdysozoa</taxon>
        <taxon>Arthropoda</taxon>
        <taxon>Hexapoda</taxon>
        <taxon>Insecta</taxon>
        <taxon>Pterygota</taxon>
        <taxon>Neoptera</taxon>
        <taxon>Endopterygota</taxon>
        <taxon>Diptera</taxon>
        <taxon>Nematocera</taxon>
        <taxon>Culicoidea</taxon>
        <taxon>Culicidae</taxon>
        <taxon>Anophelinae</taxon>
        <taxon>Anopheles</taxon>
    </lineage>
</organism>